<evidence type="ECO:0000256" key="1">
    <source>
        <dbReference type="SAM" id="MobiDB-lite"/>
    </source>
</evidence>
<dbReference type="InterPro" id="IPR011047">
    <property type="entry name" value="Quinoprotein_ADH-like_sf"/>
</dbReference>
<evidence type="ECO:0000313" key="4">
    <source>
        <dbReference type="EMBL" id="MBP3957122.1"/>
    </source>
</evidence>
<gene>
    <name evidence="4" type="ORF">J8F10_17800</name>
</gene>
<accession>A0ABS5BTS5</accession>
<name>A0ABS5BTS5_9BACT</name>
<proteinExistence type="predicted"/>
<feature type="signal peptide" evidence="2">
    <location>
        <begin position="1"/>
        <end position="23"/>
    </location>
</feature>
<keyword evidence="5" id="KW-1185">Reference proteome</keyword>
<dbReference type="Pfam" id="PF13360">
    <property type="entry name" value="PQQ_2"/>
    <property type="match status" value="1"/>
</dbReference>
<evidence type="ECO:0000259" key="3">
    <source>
        <dbReference type="Pfam" id="PF13360"/>
    </source>
</evidence>
<organism evidence="4 5">
    <name type="scientific">Gemmata palustris</name>
    <dbReference type="NCBI Taxonomy" id="2822762"/>
    <lineage>
        <taxon>Bacteria</taxon>
        <taxon>Pseudomonadati</taxon>
        <taxon>Planctomycetota</taxon>
        <taxon>Planctomycetia</taxon>
        <taxon>Gemmatales</taxon>
        <taxon>Gemmataceae</taxon>
        <taxon>Gemmata</taxon>
    </lineage>
</organism>
<dbReference type="InterPro" id="IPR015943">
    <property type="entry name" value="WD40/YVTN_repeat-like_dom_sf"/>
</dbReference>
<feature type="region of interest" description="Disordered" evidence="1">
    <location>
        <begin position="26"/>
        <end position="74"/>
    </location>
</feature>
<dbReference type="InterPro" id="IPR002372">
    <property type="entry name" value="PQQ_rpt_dom"/>
</dbReference>
<dbReference type="Gene3D" id="2.130.10.10">
    <property type="entry name" value="YVTN repeat-like/Quinoprotein amine dehydrogenase"/>
    <property type="match status" value="1"/>
</dbReference>
<reference evidence="4 5" key="1">
    <citation type="submission" date="2021-04" db="EMBL/GenBank/DDBJ databases">
        <authorList>
            <person name="Ivanova A."/>
        </authorList>
    </citation>
    <scope>NUCLEOTIDE SEQUENCE [LARGE SCALE GENOMIC DNA]</scope>
    <source>
        <strain evidence="4 5">G18</strain>
    </source>
</reference>
<feature type="chain" id="PRO_5045875341" evidence="2">
    <location>
        <begin position="24"/>
        <end position="423"/>
    </location>
</feature>
<dbReference type="Proteomes" id="UP000676565">
    <property type="component" value="Unassembled WGS sequence"/>
</dbReference>
<protein>
    <submittedName>
        <fullName evidence="4">PQQ-like beta-propeller repeat protein</fullName>
    </submittedName>
</protein>
<dbReference type="PANTHER" id="PTHR34512:SF30">
    <property type="entry name" value="OUTER MEMBRANE PROTEIN ASSEMBLY FACTOR BAMB"/>
    <property type="match status" value="1"/>
</dbReference>
<dbReference type="RefSeq" id="WP_210655892.1">
    <property type="nucleotide sequence ID" value="NZ_JAGKQQ010000001.1"/>
</dbReference>
<comment type="caution">
    <text evidence="4">The sequence shown here is derived from an EMBL/GenBank/DDBJ whole genome shotgun (WGS) entry which is preliminary data.</text>
</comment>
<dbReference type="PANTHER" id="PTHR34512">
    <property type="entry name" value="CELL SURFACE PROTEIN"/>
    <property type="match status" value="1"/>
</dbReference>
<feature type="domain" description="Pyrrolo-quinoline quinone repeat" evidence="3">
    <location>
        <begin position="103"/>
        <end position="346"/>
    </location>
</feature>
<keyword evidence="2" id="KW-0732">Signal</keyword>
<evidence type="ECO:0000256" key="2">
    <source>
        <dbReference type="SAM" id="SignalP"/>
    </source>
</evidence>
<sequence length="423" mass="45209">MLALRSRLLALLVCVASAGGATAADWSGWRGPTGMGQTDDKNLPLTWNGKTSENVRWKSSLPGTEEKGAQDQNQSSPIVYRGRVFVTVSYWPGKIDPKQQPEHHVACYRTDDGKLLWNVKVEPGPWTFADLRGGYTAPTPAADDERVYVVFGSSVIAALDHDGKQLWRKEIKPFKFDVALAASPVLVGDTVVMQCDQTDKQSRLIGFDRKTGDAKWEQLRPSHGFAHSTPVLADIAGKKQLLVAASNALQGVDPDTGKVLWSCAASGDTVSPVLGAGRVYLDSGRGGTGVAVDPTGTGDVTKTHLKWKTGTMPEGYGSPVIVGEHLYRLHSPGVLKCLKLSNGEVLYSERLTGVSIHASPVAAPGGRIYLASAGKTFVVQAGEKFELLAVNDLGDDGPASPAIADGKLFLKGRKMLYCVATKE</sequence>
<dbReference type="EMBL" id="JAGKQQ010000001">
    <property type="protein sequence ID" value="MBP3957122.1"/>
    <property type="molecule type" value="Genomic_DNA"/>
</dbReference>
<dbReference type="SUPFAM" id="SSF50998">
    <property type="entry name" value="Quinoprotein alcohol dehydrogenase-like"/>
    <property type="match status" value="1"/>
</dbReference>
<evidence type="ECO:0000313" key="5">
    <source>
        <dbReference type="Proteomes" id="UP000676565"/>
    </source>
</evidence>